<name>A0ABT8N3R0_9BACL</name>
<gene>
    <name evidence="1" type="ORF">QWY14_11240</name>
</gene>
<evidence type="ECO:0000313" key="1">
    <source>
        <dbReference type="EMBL" id="MDN7242378.1"/>
    </source>
</evidence>
<evidence type="ECO:0000313" key="2">
    <source>
        <dbReference type="Proteomes" id="UP001172055"/>
    </source>
</evidence>
<protein>
    <submittedName>
        <fullName evidence="1">Uncharacterized protein</fullName>
    </submittedName>
</protein>
<accession>A0ABT8N3R0</accession>
<keyword evidence="2" id="KW-1185">Reference proteome</keyword>
<organism evidence="1 2">
    <name type="scientific">Planococcus shixiaomingii</name>
    <dbReference type="NCBI Taxonomy" id="3058393"/>
    <lineage>
        <taxon>Bacteria</taxon>
        <taxon>Bacillati</taxon>
        <taxon>Bacillota</taxon>
        <taxon>Bacilli</taxon>
        <taxon>Bacillales</taxon>
        <taxon>Caryophanaceae</taxon>
        <taxon>Planococcus</taxon>
    </lineage>
</organism>
<proteinExistence type="predicted"/>
<dbReference type="EMBL" id="JAUJWV010000001">
    <property type="protein sequence ID" value="MDN7242378.1"/>
    <property type="molecule type" value="Genomic_DNA"/>
</dbReference>
<sequence>MHLRKRNNCLSMKRMTGILFLILLCFFMVGCSPKGTENTDAIQAVIKKEFNGPDNKFRELSDAVAEAQKANWSQEEYDAFFETSEYKEFANYRKDTYASYFTENGYDMFINAAPAFLYSNFKGDFKLSTSDIKIKQSENEPTSYTFTFKVAYEHKDEKTAHYNFEGTAIVPEKGKIGKIEFMDKDGLQQKLNDVNFEELTT</sequence>
<reference evidence="1 2" key="1">
    <citation type="submission" date="2023-06" db="EMBL/GenBank/DDBJ databases">
        <title>Novel species in genus Planococcus.</title>
        <authorList>
            <person name="Ning S."/>
        </authorList>
    </citation>
    <scope>NUCLEOTIDE SEQUENCE [LARGE SCALE GENOMIC DNA]</scope>
    <source>
        <strain evidence="1 2">N028</strain>
    </source>
</reference>
<dbReference type="PROSITE" id="PS51257">
    <property type="entry name" value="PROKAR_LIPOPROTEIN"/>
    <property type="match status" value="1"/>
</dbReference>
<dbReference type="Proteomes" id="UP001172055">
    <property type="component" value="Unassembled WGS sequence"/>
</dbReference>
<comment type="caution">
    <text evidence="1">The sequence shown here is derived from an EMBL/GenBank/DDBJ whole genome shotgun (WGS) entry which is preliminary data.</text>
</comment>